<organism evidence="5 6">
    <name type="scientific">Sporomusa acidovorans (strain ATCC 49682 / DSM 3132 / Mol)</name>
    <dbReference type="NCBI Taxonomy" id="1123286"/>
    <lineage>
        <taxon>Bacteria</taxon>
        <taxon>Bacillati</taxon>
        <taxon>Bacillota</taxon>
        <taxon>Negativicutes</taxon>
        <taxon>Selenomonadales</taxon>
        <taxon>Sporomusaceae</taxon>
        <taxon>Sporomusa</taxon>
    </lineage>
</organism>
<dbReference type="SUPFAM" id="SSF46785">
    <property type="entry name" value="Winged helix' DNA-binding domain"/>
    <property type="match status" value="1"/>
</dbReference>
<accession>A0ABZ3JAM3</accession>
<evidence type="ECO:0000256" key="3">
    <source>
        <dbReference type="ARBA" id="ARBA00023163"/>
    </source>
</evidence>
<dbReference type="RefSeq" id="WP_093793453.1">
    <property type="nucleotide sequence ID" value="NZ_CP155571.1"/>
</dbReference>
<dbReference type="PANTHER" id="PTHR33204">
    <property type="entry name" value="TRANSCRIPTIONAL REGULATOR, MARR FAMILY"/>
    <property type="match status" value="1"/>
</dbReference>
<reference evidence="5" key="1">
    <citation type="submission" date="2024-05" db="EMBL/GenBank/DDBJ databases">
        <title>Isolation and characterization of Sporomusa carbonis sp. nov., a carboxydotrophic hydrogenogen in the genus of Sporomusa isolated from a charcoal burning pile.</title>
        <authorList>
            <person name="Boeer T."/>
            <person name="Rosenbaum F."/>
            <person name="Eysell L."/>
            <person name="Mueller V."/>
            <person name="Daniel R."/>
            <person name="Poehlein A."/>
        </authorList>
    </citation>
    <scope>NUCLEOTIDE SEQUENCE [LARGE SCALE GENOMIC DNA]</scope>
    <source>
        <strain evidence="5">DSM 3132</strain>
    </source>
</reference>
<evidence type="ECO:0000256" key="2">
    <source>
        <dbReference type="ARBA" id="ARBA00023125"/>
    </source>
</evidence>
<evidence type="ECO:0000313" key="6">
    <source>
        <dbReference type="Proteomes" id="UP000216052"/>
    </source>
</evidence>
<dbReference type="InterPro" id="IPR011991">
    <property type="entry name" value="ArsR-like_HTH"/>
</dbReference>
<evidence type="ECO:0000256" key="1">
    <source>
        <dbReference type="ARBA" id="ARBA00023015"/>
    </source>
</evidence>
<dbReference type="InterPro" id="IPR036388">
    <property type="entry name" value="WH-like_DNA-bd_sf"/>
</dbReference>
<dbReference type="CDD" id="cd00090">
    <property type="entry name" value="HTH_ARSR"/>
    <property type="match status" value="1"/>
</dbReference>
<name>A0ABZ3JAM3_SPOA4</name>
<dbReference type="Gene3D" id="1.10.10.10">
    <property type="entry name" value="Winged helix-like DNA-binding domain superfamily/Winged helix DNA-binding domain"/>
    <property type="match status" value="1"/>
</dbReference>
<keyword evidence="3" id="KW-0804">Transcription</keyword>
<proteinExistence type="predicted"/>
<gene>
    <name evidence="5" type="primary">yybR_3</name>
    <name evidence="5" type="ORF">SPACI_055900</name>
</gene>
<dbReference type="PANTHER" id="PTHR33204:SF29">
    <property type="entry name" value="TRANSCRIPTIONAL REGULATOR"/>
    <property type="match status" value="1"/>
</dbReference>
<keyword evidence="1" id="KW-0805">Transcription regulation</keyword>
<keyword evidence="6" id="KW-1185">Reference proteome</keyword>
<keyword evidence="2" id="KW-0238">DNA-binding</keyword>
<dbReference type="Pfam" id="PF01638">
    <property type="entry name" value="HxlR"/>
    <property type="match status" value="1"/>
</dbReference>
<sequence length="114" mass="13433">MREEDFGICPYVTVQKLLSGKWTLIILFLLAKKTMRFSELQREIPRLTQATLTKQLRTLEKDGLIIRTVYNQIPPKVEYSLSDMGEKFKPVIKSLKDWGDEYIMFSKKRDCTKL</sequence>
<evidence type="ECO:0000313" key="5">
    <source>
        <dbReference type="EMBL" id="XFO75469.1"/>
    </source>
</evidence>
<protein>
    <submittedName>
        <fullName evidence="5">HTH-type transcriptional regulator YybR</fullName>
    </submittedName>
</protein>
<dbReference type="PROSITE" id="PS51118">
    <property type="entry name" value="HTH_HXLR"/>
    <property type="match status" value="1"/>
</dbReference>
<evidence type="ECO:0000259" key="4">
    <source>
        <dbReference type="PROSITE" id="PS51118"/>
    </source>
</evidence>
<dbReference type="InterPro" id="IPR036390">
    <property type="entry name" value="WH_DNA-bd_sf"/>
</dbReference>
<dbReference type="EMBL" id="CP155571">
    <property type="protein sequence ID" value="XFO75469.1"/>
    <property type="molecule type" value="Genomic_DNA"/>
</dbReference>
<feature type="domain" description="HTH hxlR-type" evidence="4">
    <location>
        <begin position="9"/>
        <end position="107"/>
    </location>
</feature>
<dbReference type="Proteomes" id="UP000216052">
    <property type="component" value="Chromosome"/>
</dbReference>
<dbReference type="InterPro" id="IPR002577">
    <property type="entry name" value="HTH_HxlR"/>
</dbReference>